<evidence type="ECO:0000313" key="1">
    <source>
        <dbReference type="EMBL" id="KAJ3252349.1"/>
    </source>
</evidence>
<evidence type="ECO:0000313" key="2">
    <source>
        <dbReference type="Proteomes" id="UP001210925"/>
    </source>
</evidence>
<dbReference type="AlphaFoldDB" id="A0AAD5Y0H7"/>
<gene>
    <name evidence="1" type="ORF">HK103_001610</name>
</gene>
<name>A0AAD5Y0H7_9FUNG</name>
<comment type="caution">
    <text evidence="1">The sequence shown here is derived from an EMBL/GenBank/DDBJ whole genome shotgun (WGS) entry which is preliminary data.</text>
</comment>
<protein>
    <recommendedName>
        <fullName evidence="3">Transcription factor domain-containing protein</fullName>
    </recommendedName>
</protein>
<keyword evidence="2" id="KW-1185">Reference proteome</keyword>
<sequence length="136" mass="15843">MLGINKETGLATLTKDPQEKEDCRNIWWAIYRVDQFMALIGKGLLVEEDNGIYLPGAANYIQSDDDIRSLGLEVMASRKWFTPIVYMYTLARRLLDLDEVDILQEYRRFSFVDNLQIADGDKVLREFLNDDIEMNQ</sequence>
<accession>A0AAD5Y0H7</accession>
<organism evidence="1 2">
    <name type="scientific">Boothiomyces macroporosus</name>
    <dbReference type="NCBI Taxonomy" id="261099"/>
    <lineage>
        <taxon>Eukaryota</taxon>
        <taxon>Fungi</taxon>
        <taxon>Fungi incertae sedis</taxon>
        <taxon>Chytridiomycota</taxon>
        <taxon>Chytridiomycota incertae sedis</taxon>
        <taxon>Chytridiomycetes</taxon>
        <taxon>Rhizophydiales</taxon>
        <taxon>Terramycetaceae</taxon>
        <taxon>Boothiomyces</taxon>
    </lineage>
</organism>
<evidence type="ECO:0008006" key="3">
    <source>
        <dbReference type="Google" id="ProtNLM"/>
    </source>
</evidence>
<dbReference type="Proteomes" id="UP001210925">
    <property type="component" value="Unassembled WGS sequence"/>
</dbReference>
<reference evidence="1" key="1">
    <citation type="submission" date="2020-05" db="EMBL/GenBank/DDBJ databases">
        <title>Phylogenomic resolution of chytrid fungi.</title>
        <authorList>
            <person name="Stajich J.E."/>
            <person name="Amses K."/>
            <person name="Simmons R."/>
            <person name="Seto K."/>
            <person name="Myers J."/>
            <person name="Bonds A."/>
            <person name="Quandt C.A."/>
            <person name="Barry K."/>
            <person name="Liu P."/>
            <person name="Grigoriev I."/>
            <person name="Longcore J.E."/>
            <person name="James T.Y."/>
        </authorList>
    </citation>
    <scope>NUCLEOTIDE SEQUENCE</scope>
    <source>
        <strain evidence="1">PLAUS21</strain>
    </source>
</reference>
<proteinExistence type="predicted"/>
<dbReference type="EMBL" id="JADGKB010000144">
    <property type="protein sequence ID" value="KAJ3252349.1"/>
    <property type="molecule type" value="Genomic_DNA"/>
</dbReference>